<dbReference type="EMBL" id="JAIZPD010000001">
    <property type="protein sequence ID" value="KAH0968739.1"/>
    <property type="molecule type" value="Genomic_DNA"/>
</dbReference>
<evidence type="ECO:0000259" key="5">
    <source>
        <dbReference type="PROSITE" id="PS01031"/>
    </source>
</evidence>
<evidence type="ECO:0000256" key="1">
    <source>
        <dbReference type="ARBA" id="ARBA00023016"/>
    </source>
</evidence>
<dbReference type="InterPro" id="IPR031107">
    <property type="entry name" value="Small_HSP"/>
</dbReference>
<dbReference type="AlphaFoldDB" id="A0A9P8N8M0"/>
<feature type="region of interest" description="Disordered" evidence="4">
    <location>
        <begin position="93"/>
        <end position="115"/>
    </location>
</feature>
<dbReference type="Gene3D" id="2.60.40.790">
    <property type="match status" value="1"/>
</dbReference>
<keyword evidence="1" id="KW-0346">Stress response</keyword>
<reference evidence="6" key="1">
    <citation type="submission" date="2021-09" db="EMBL/GenBank/DDBJ databases">
        <title>A high-quality genome of the endoparasitic fungus Hirsutella rhossiliensis with a comparison of Hirsutella genomes reveals transposable elements contributing to genome size variation.</title>
        <authorList>
            <person name="Lin R."/>
            <person name="Jiao Y."/>
            <person name="Sun X."/>
            <person name="Ling J."/>
            <person name="Xie B."/>
            <person name="Cheng X."/>
        </authorList>
    </citation>
    <scope>NUCLEOTIDE SEQUENCE</scope>
    <source>
        <strain evidence="6">HR02</strain>
    </source>
</reference>
<dbReference type="PROSITE" id="PS01031">
    <property type="entry name" value="SHSP"/>
    <property type="match status" value="1"/>
</dbReference>
<dbReference type="OrthoDB" id="1431247at2759"/>
<comment type="similarity">
    <text evidence="2 3">Belongs to the small heat shock protein (HSP20) family.</text>
</comment>
<proteinExistence type="inferred from homology"/>
<dbReference type="Pfam" id="PF00011">
    <property type="entry name" value="HSP20"/>
    <property type="match status" value="1"/>
</dbReference>
<dbReference type="GeneID" id="68350510"/>
<keyword evidence="7" id="KW-1185">Reference proteome</keyword>
<name>A0A9P8N8M0_9HYPO</name>
<feature type="domain" description="SHSP" evidence="5">
    <location>
        <begin position="39"/>
        <end position="174"/>
    </location>
</feature>
<dbReference type="InterPro" id="IPR002068">
    <property type="entry name" value="A-crystallin/Hsp20_dom"/>
</dbReference>
<evidence type="ECO:0000256" key="4">
    <source>
        <dbReference type="SAM" id="MobiDB-lite"/>
    </source>
</evidence>
<accession>A0A9P8N8M0</accession>
<dbReference type="InterPro" id="IPR008978">
    <property type="entry name" value="HSP20-like_chaperone"/>
</dbReference>
<dbReference type="PANTHER" id="PTHR11527">
    <property type="entry name" value="HEAT-SHOCK PROTEIN 20 FAMILY MEMBER"/>
    <property type="match status" value="1"/>
</dbReference>
<gene>
    <name evidence="6" type="ORF">HRG_01381</name>
</gene>
<dbReference type="Proteomes" id="UP000824596">
    <property type="component" value="Unassembled WGS sequence"/>
</dbReference>
<evidence type="ECO:0000313" key="6">
    <source>
        <dbReference type="EMBL" id="KAH0968739.1"/>
    </source>
</evidence>
<evidence type="ECO:0000256" key="2">
    <source>
        <dbReference type="PROSITE-ProRule" id="PRU00285"/>
    </source>
</evidence>
<dbReference type="SUPFAM" id="SSF49764">
    <property type="entry name" value="HSP20-like chaperones"/>
    <property type="match status" value="1"/>
</dbReference>
<evidence type="ECO:0000256" key="3">
    <source>
        <dbReference type="RuleBase" id="RU003616"/>
    </source>
</evidence>
<protein>
    <submittedName>
        <fullName evidence="6">Hsp20/alpha crystallin family domain-containing protein</fullName>
    </submittedName>
</protein>
<evidence type="ECO:0000313" key="7">
    <source>
        <dbReference type="Proteomes" id="UP000824596"/>
    </source>
</evidence>
<dbReference type="CDD" id="cd06464">
    <property type="entry name" value="ACD_sHsps-like"/>
    <property type="match status" value="1"/>
</dbReference>
<comment type="caution">
    <text evidence="6">The sequence shown here is derived from an EMBL/GenBank/DDBJ whole genome shotgun (WGS) entry which is preliminary data.</text>
</comment>
<sequence length="174" mass="19789">MEHLPQCITSNPTFAPVMHLLDDLDKYSRQLGSDHHRRSGHRILSPNFDLRELDDAFELHGEFAGVQRKELTIEFTEPQTLVVRGSIKRSYNTTDSSAAKKSYHDQEPTPAAAEPDKAKYWISERGIGEFSRTFSFPERVLQEGVTAQLEAGILSIHVPKANKHEKHSRRIEIA</sequence>
<dbReference type="RefSeq" id="XP_044726252.1">
    <property type="nucleotide sequence ID" value="XM_044859852.1"/>
</dbReference>
<organism evidence="6 7">
    <name type="scientific">Hirsutella rhossiliensis</name>
    <dbReference type="NCBI Taxonomy" id="111463"/>
    <lineage>
        <taxon>Eukaryota</taxon>
        <taxon>Fungi</taxon>
        <taxon>Dikarya</taxon>
        <taxon>Ascomycota</taxon>
        <taxon>Pezizomycotina</taxon>
        <taxon>Sordariomycetes</taxon>
        <taxon>Hypocreomycetidae</taxon>
        <taxon>Hypocreales</taxon>
        <taxon>Ophiocordycipitaceae</taxon>
        <taxon>Hirsutella</taxon>
    </lineage>
</organism>